<dbReference type="AlphaFoldDB" id="A0A165FC65"/>
<dbReference type="RefSeq" id="XP_018186366.1">
    <property type="nucleotide sequence ID" value="XM_018329557.1"/>
</dbReference>
<accession>A0A165FC65</accession>
<dbReference type="Proteomes" id="UP000076632">
    <property type="component" value="Unassembled WGS sequence"/>
</dbReference>
<proteinExistence type="predicted"/>
<dbReference type="GeneID" id="28894694"/>
<sequence>MHHVVRRNPSNAVVPRIFAFPILFYPFHPYRVATFVMTNLSMHHSNVVKKIIEKRKKHWNKGESKISERKIGNFFANNANKVSS</sequence>
<name>A0A165FC65_XYLHT</name>
<dbReference type="InParanoid" id="A0A165FC65"/>
<organism evidence="1 2">
    <name type="scientific">Xylona heveae (strain CBS 132557 / TC161)</name>
    <dbReference type="NCBI Taxonomy" id="1328760"/>
    <lineage>
        <taxon>Eukaryota</taxon>
        <taxon>Fungi</taxon>
        <taxon>Dikarya</taxon>
        <taxon>Ascomycota</taxon>
        <taxon>Pezizomycotina</taxon>
        <taxon>Xylonomycetes</taxon>
        <taxon>Xylonales</taxon>
        <taxon>Xylonaceae</taxon>
        <taxon>Xylona</taxon>
    </lineage>
</organism>
<gene>
    <name evidence="1" type="ORF">L228DRAFT_179944</name>
</gene>
<evidence type="ECO:0000313" key="2">
    <source>
        <dbReference type="Proteomes" id="UP000076632"/>
    </source>
</evidence>
<reference evidence="1 2" key="1">
    <citation type="journal article" date="2016" name="Fungal Biol.">
        <title>The genome of Xylona heveae provides a window into fungal endophytism.</title>
        <authorList>
            <person name="Gazis R."/>
            <person name="Kuo A."/>
            <person name="Riley R."/>
            <person name="LaButti K."/>
            <person name="Lipzen A."/>
            <person name="Lin J."/>
            <person name="Amirebrahimi M."/>
            <person name="Hesse C.N."/>
            <person name="Spatafora J.W."/>
            <person name="Henrissat B."/>
            <person name="Hainaut M."/>
            <person name="Grigoriev I.V."/>
            <person name="Hibbett D.S."/>
        </authorList>
    </citation>
    <scope>NUCLEOTIDE SEQUENCE [LARGE SCALE GENOMIC DNA]</scope>
    <source>
        <strain evidence="1 2">TC161</strain>
    </source>
</reference>
<protein>
    <submittedName>
        <fullName evidence="1">Uncharacterized protein</fullName>
    </submittedName>
</protein>
<evidence type="ECO:0000313" key="1">
    <source>
        <dbReference type="EMBL" id="KZF20811.1"/>
    </source>
</evidence>
<dbReference type="EMBL" id="KV407462">
    <property type="protein sequence ID" value="KZF20811.1"/>
    <property type="molecule type" value="Genomic_DNA"/>
</dbReference>
<keyword evidence="2" id="KW-1185">Reference proteome</keyword>